<dbReference type="AlphaFoldDB" id="A0A094ISW8"/>
<dbReference type="eggNOG" id="ENOG5034AZP">
    <property type="taxonomic scope" value="Bacteria"/>
</dbReference>
<accession>A0A094ISW8</accession>
<dbReference type="EMBL" id="JPER01000003">
    <property type="protein sequence ID" value="KFZ30785.1"/>
    <property type="molecule type" value="Genomic_DNA"/>
</dbReference>
<dbReference type="STRING" id="435908.IDSA_06750"/>
<dbReference type="OrthoDB" id="6402080at2"/>
<proteinExistence type="predicted"/>
<gene>
    <name evidence="1" type="ORF">IDSA_06750</name>
</gene>
<name>A0A094ISW8_9GAMM</name>
<evidence type="ECO:0000313" key="2">
    <source>
        <dbReference type="Proteomes" id="UP000054363"/>
    </source>
</evidence>
<organism evidence="1 2">
    <name type="scientific">Pseudidiomarina salinarum</name>
    <dbReference type="NCBI Taxonomy" id="435908"/>
    <lineage>
        <taxon>Bacteria</taxon>
        <taxon>Pseudomonadati</taxon>
        <taxon>Pseudomonadota</taxon>
        <taxon>Gammaproteobacteria</taxon>
        <taxon>Alteromonadales</taxon>
        <taxon>Idiomarinaceae</taxon>
        <taxon>Pseudidiomarina</taxon>
    </lineage>
</organism>
<comment type="caution">
    <text evidence="1">The sequence shown here is derived from an EMBL/GenBank/DDBJ whole genome shotgun (WGS) entry which is preliminary data.</text>
</comment>
<sequence>MKLEYMRFFMLAPASLLEAAENQIQVELDRTDGELLHYQPQTFRGYNLGWPRGDVQGLLQFFSDVGCVFSQYRLAYSLLPENLEEWPLKSEYLAFYYALSATEIRLNLRHDDRVNGAFREFECSNEFVRYRFMMNMFIDRYAQSHSISADIVEHFETLSRDEPDAEIFS</sequence>
<reference evidence="1 2" key="1">
    <citation type="submission" date="2014-06" db="EMBL/GenBank/DDBJ databases">
        <title>The draft genome sequence of Idiomarina salinarum ISL-52.</title>
        <authorList>
            <person name="Du J."/>
            <person name="Shao Z."/>
        </authorList>
    </citation>
    <scope>NUCLEOTIDE SEQUENCE [LARGE SCALE GENOMIC DNA]</scope>
    <source>
        <strain evidence="1 2">ISL-52</strain>
    </source>
</reference>
<evidence type="ECO:0000313" key="1">
    <source>
        <dbReference type="EMBL" id="KFZ30785.1"/>
    </source>
</evidence>
<keyword evidence="2" id="KW-1185">Reference proteome</keyword>
<dbReference type="Proteomes" id="UP000054363">
    <property type="component" value="Unassembled WGS sequence"/>
</dbReference>
<dbReference type="RefSeq" id="WP_034775286.1">
    <property type="nucleotide sequence ID" value="NZ_JPER01000003.1"/>
</dbReference>
<protein>
    <submittedName>
        <fullName evidence="1">Uncharacterized protein</fullName>
    </submittedName>
</protein>